<dbReference type="Pfam" id="PF23579">
    <property type="entry name" value="ARM_TBCD"/>
    <property type="match status" value="1"/>
</dbReference>
<feature type="domain" description="Tubulin-folding cofactor D ARM repeats" evidence="1">
    <location>
        <begin position="250"/>
        <end position="428"/>
    </location>
</feature>
<reference evidence="2 3" key="1">
    <citation type="journal article" date="2007" name="Proc. Natl. Acad. Sci. U.S.A.">
        <title>Independent sorting-out of thousands of duplicated gene pairs in two yeast species descended from a whole-genome duplication.</title>
        <authorList>
            <person name="Scannell D.R."/>
            <person name="Frank A.C."/>
            <person name="Conant G.C."/>
            <person name="Byrne K.P."/>
            <person name="Woolfit M."/>
            <person name="Wolfe K.H."/>
        </authorList>
    </citation>
    <scope>NUCLEOTIDE SEQUENCE [LARGE SCALE GENOMIC DNA]</scope>
    <source>
        <strain evidence="3">ATCC 22028 / DSM 70294 / BCRC 21397 / CBS 2163 / NBRC 10782 / NRRL Y-8283 / UCD 57-17</strain>
    </source>
</reference>
<dbReference type="GeneID" id="5543095"/>
<evidence type="ECO:0000313" key="2">
    <source>
        <dbReference type="EMBL" id="EDO15051.1"/>
    </source>
</evidence>
<dbReference type="SUPFAM" id="SSF48371">
    <property type="entry name" value="ARM repeat"/>
    <property type="match status" value="1"/>
</dbReference>
<dbReference type="Proteomes" id="UP000000267">
    <property type="component" value="Unassembled WGS sequence"/>
</dbReference>
<dbReference type="OrthoDB" id="10253476at2759"/>
<dbReference type="eggNOG" id="KOG1943">
    <property type="taxonomic scope" value="Eukaryota"/>
</dbReference>
<evidence type="ECO:0000259" key="1">
    <source>
        <dbReference type="Pfam" id="PF25767"/>
    </source>
</evidence>
<dbReference type="EMBL" id="DS480485">
    <property type="protein sequence ID" value="EDO15051.1"/>
    <property type="molecule type" value="Genomic_DNA"/>
</dbReference>
<dbReference type="InParanoid" id="A7TRQ7"/>
<dbReference type="GO" id="GO:0007023">
    <property type="term" value="P:post-chaperonin tubulin folding pathway"/>
    <property type="evidence" value="ECO:0007669"/>
    <property type="project" value="InterPro"/>
</dbReference>
<organism evidence="3">
    <name type="scientific">Vanderwaltozyma polyspora (strain ATCC 22028 / DSM 70294 / BCRC 21397 / CBS 2163 / NBRC 10782 / NRRL Y-8283 / UCD 57-17)</name>
    <name type="common">Kluyveromyces polysporus</name>
    <dbReference type="NCBI Taxonomy" id="436907"/>
    <lineage>
        <taxon>Eukaryota</taxon>
        <taxon>Fungi</taxon>
        <taxon>Dikarya</taxon>
        <taxon>Ascomycota</taxon>
        <taxon>Saccharomycotina</taxon>
        <taxon>Saccharomycetes</taxon>
        <taxon>Saccharomycetales</taxon>
        <taxon>Saccharomycetaceae</taxon>
        <taxon>Vanderwaltozyma</taxon>
    </lineage>
</organism>
<dbReference type="FunCoup" id="A7TRQ7">
    <property type="interactions" value="199"/>
</dbReference>
<dbReference type="AlphaFoldDB" id="A7TRQ7"/>
<keyword evidence="3" id="KW-1185">Reference proteome</keyword>
<dbReference type="InterPro" id="IPR016024">
    <property type="entry name" value="ARM-type_fold"/>
</dbReference>
<name>A7TRQ7_VANPO</name>
<dbReference type="Pfam" id="PF25767">
    <property type="entry name" value="ARM_TBCD_2nd"/>
    <property type="match status" value="1"/>
</dbReference>
<dbReference type="PANTHER" id="PTHR12658">
    <property type="entry name" value="BETA-TUBULIN COFACTOR D"/>
    <property type="match status" value="1"/>
</dbReference>
<dbReference type="GO" id="GO:0000226">
    <property type="term" value="P:microtubule cytoskeleton organization"/>
    <property type="evidence" value="ECO:0007669"/>
    <property type="project" value="TreeGrafter"/>
</dbReference>
<dbReference type="KEGG" id="vpo:Kpol_367p6"/>
<dbReference type="GO" id="GO:0005096">
    <property type="term" value="F:GTPase activator activity"/>
    <property type="evidence" value="ECO:0007669"/>
    <property type="project" value="InterPro"/>
</dbReference>
<dbReference type="PhylomeDB" id="A7TRQ7"/>
<dbReference type="STRING" id="436907.A7TRQ7"/>
<dbReference type="PANTHER" id="PTHR12658:SF0">
    <property type="entry name" value="TUBULIN-SPECIFIC CHAPERONE D"/>
    <property type="match status" value="1"/>
</dbReference>
<dbReference type="GO" id="GO:0007021">
    <property type="term" value="P:tubulin complex assembly"/>
    <property type="evidence" value="ECO:0007669"/>
    <property type="project" value="InterPro"/>
</dbReference>
<dbReference type="HOGENOM" id="CLU_288698_0_0_1"/>
<protein>
    <recommendedName>
        <fullName evidence="1">Tubulin-folding cofactor D ARM repeats domain-containing protein</fullName>
    </recommendedName>
</protein>
<dbReference type="GO" id="GO:0048487">
    <property type="term" value="F:beta-tubulin binding"/>
    <property type="evidence" value="ECO:0007669"/>
    <property type="project" value="InterPro"/>
</dbReference>
<dbReference type="InterPro" id="IPR058033">
    <property type="entry name" value="ARM_TBCD_2nd"/>
</dbReference>
<evidence type="ECO:0000313" key="3">
    <source>
        <dbReference type="Proteomes" id="UP000000267"/>
    </source>
</evidence>
<proteinExistence type="predicted"/>
<dbReference type="RefSeq" id="XP_001642909.1">
    <property type="nucleotide sequence ID" value="XM_001642859.1"/>
</dbReference>
<gene>
    <name evidence="2" type="ORF">Kpol_367p6</name>
</gene>
<sequence>MSLDTKNQKLQAIEFGCKDVTSDLEETIKNIDRFENDPTALYYRLPVYLGYLSEGFFEKDFEYQTRVSKVFYHFAKVCKLKKVNIHLSTDIYLLPRLLTLLENCDRNFNDNWQFLYMILSWLHLLTMAPFKLGNDNHIVMIVSTFLNNQTFYPIVCGIMSELFMKNNDLIREYNEIFKDTGVINSYLKLLVRKPQRQYVSMDKNLLDEITSICLDDEGILTSEYKAINVVKILPKLFKIYYFLDDWDSNERILVWILYHLDSPFTEFRFSITHSYGKIARFLIKDQKNDSMYDVLVESRIEHTTEMLTGFDWDSIDIDELHSTLLIIAELANTVNFDNLRVLQSISSNILYKSSKFQQKRLNQITGTHIRDASNYICWSLARSKSLPIPIVEDLFVTLLLSSLYDRELLIRKTASAALQELLGRHGKLILDNVTVLRLIELPITDIKESFMENTIKLYYLLSEKYENIWKRILNWMVTFNITRNYDVKIVKLNIEAIKKLINVGGHQAADWSLAHLRSTFLFENESQLSNTRFVYFLTELHDLLKWESFHMVIDKDVHDILTLKKHKNADDPWESFRILTILKYWSLKLYFHPNEFMFNDSSATVLIHIIRSISNKSESFKPIKGYLQKILKKLSESSTVISFQLEETHSKFWAEYQNMLKFNVSLACSSLPALKEDIFILYFYEYLPHLDCQGISTVLESLGHYLPLVIEKTGNPVLLKISEFLDDYTITEQGDVGRLVRISAVKLIGNNPNLFFNNLPDLTKSIIDKLLRLMGEPQTELRVLSFKILSEHYDYKFDPELNFDGLILRFYDDCFDKTNKEFWKGYLMSGGAIHSTDTQIKSAIDEFLKYYYSLKTDLDRLEVCNNLIRIIPTAKEIEEYRNNNCPKSSKNNGSGRDLGKVAVTYLQFWVRLFESGITVDPAFNFAGVFAKLFNMQLLKGYNLMRIQALKMMSHLPIALSKGMHDYKNELTTTVVNHMIKIINNKNNKNNNLKLQQCAIEGLAQLYIEFGEFDKLNLLQKTCRDPTAIINIKDSKLII</sequence>
<accession>A7TRQ7</accession>
<dbReference type="InterPro" id="IPR033162">
    <property type="entry name" value="TBCD"/>
</dbReference>
<dbReference type="OMA" id="ATNFICW"/>